<dbReference type="InterPro" id="IPR001680">
    <property type="entry name" value="WD40_rpt"/>
</dbReference>
<dbReference type="PROSITE" id="PS50082">
    <property type="entry name" value="WD_REPEATS_2"/>
    <property type="match status" value="1"/>
</dbReference>
<keyword evidence="2" id="KW-1185">Reference proteome</keyword>
<dbReference type="GO" id="GO:0006606">
    <property type="term" value="P:protein import into nucleus"/>
    <property type="evidence" value="ECO:0007669"/>
    <property type="project" value="TreeGrafter"/>
</dbReference>
<dbReference type="GO" id="GO:0031080">
    <property type="term" value="C:nuclear pore outer ring"/>
    <property type="evidence" value="ECO:0007669"/>
    <property type="project" value="TreeGrafter"/>
</dbReference>
<dbReference type="GO" id="GO:0030127">
    <property type="term" value="C:COPII vesicle coat"/>
    <property type="evidence" value="ECO:0007669"/>
    <property type="project" value="TreeGrafter"/>
</dbReference>
<proteinExistence type="predicted"/>
<dbReference type="PANTHER" id="PTHR11024">
    <property type="entry name" value="NUCLEAR PORE COMPLEX PROTEIN SEC13 / SEH1 FAMILY MEMBER"/>
    <property type="match status" value="1"/>
</dbReference>
<dbReference type="PROSITE" id="PS50294">
    <property type="entry name" value="WD_REPEATS_REGION"/>
    <property type="match status" value="1"/>
</dbReference>
<sequence length="325" mass="35254">MSALSPSAHIDTQHEDHIHDCQWDYYARRLATASSDRTVKVWNVEAESHALSATLTGHDGPVWEVAWAHPQYGTVLASCSYDGTVLVFKEDGPGRWSVVHKFAPQASQPVSINSIEFAPSAFGQLILACASSDGHVTVLRHDAATAEWGEDRFLASPLGTNAVSWAPLGVNGSTRDDGSPILRLATGSADCLVKVWSASAPDEHTGAVHWDAEPMADGGKLHKAWVRDVAFCPFYGVPQPCLASCSEDKSVYVWCRGDLEMSWTPKKVVALEQPCWRVNWSVTGNILAVSSGDDDVSMWKETIQGEWFQLGEPEKLTNGAAAPPN</sequence>
<dbReference type="PROSITE" id="PS00678">
    <property type="entry name" value="WD_REPEATS_1"/>
    <property type="match status" value="1"/>
</dbReference>
<dbReference type="InterPro" id="IPR037363">
    <property type="entry name" value="Sec13/Seh1_fam"/>
</dbReference>
<name>A0ABR1FQE0_AURAN</name>
<gene>
    <name evidence="1" type="primary">SEC13</name>
    <name evidence="1" type="ORF">SO694_00067112</name>
</gene>
<dbReference type="GO" id="GO:0005198">
    <property type="term" value="F:structural molecule activity"/>
    <property type="evidence" value="ECO:0007669"/>
    <property type="project" value="InterPro"/>
</dbReference>
<dbReference type="SMART" id="SM00320">
    <property type="entry name" value="WD40"/>
    <property type="match status" value="6"/>
</dbReference>
<dbReference type="Pfam" id="PF00400">
    <property type="entry name" value="WD40"/>
    <property type="match status" value="3"/>
</dbReference>
<comment type="caution">
    <text evidence="1">The sequence shown here is derived from an EMBL/GenBank/DDBJ whole genome shotgun (WGS) entry which is preliminary data.</text>
</comment>
<dbReference type="InterPro" id="IPR036322">
    <property type="entry name" value="WD40_repeat_dom_sf"/>
</dbReference>
<dbReference type="GO" id="GO:0090114">
    <property type="term" value="P:COPII-coated vesicle budding"/>
    <property type="evidence" value="ECO:0007669"/>
    <property type="project" value="TreeGrafter"/>
</dbReference>
<dbReference type="InterPro" id="IPR019775">
    <property type="entry name" value="WD40_repeat_CS"/>
</dbReference>
<evidence type="ECO:0000313" key="2">
    <source>
        <dbReference type="Proteomes" id="UP001363151"/>
    </source>
</evidence>
<dbReference type="KEGG" id="aaf:AURANDRAFT_26185"/>
<reference evidence="1 2" key="1">
    <citation type="submission" date="2024-03" db="EMBL/GenBank/DDBJ databases">
        <title>Aureococcus anophagefferens CCMP1851 and Kratosvirus quantuckense: Draft genome of a second virus-susceptible host strain in the model system.</title>
        <authorList>
            <person name="Chase E."/>
            <person name="Truchon A.R."/>
            <person name="Schepens W."/>
            <person name="Wilhelm S.W."/>
        </authorList>
    </citation>
    <scope>NUCLEOTIDE SEQUENCE [LARGE SCALE GENOMIC DNA]</scope>
    <source>
        <strain evidence="1 2">CCMP1851</strain>
    </source>
</reference>
<dbReference type="PRINTS" id="PR00320">
    <property type="entry name" value="GPROTEINBRPT"/>
</dbReference>
<dbReference type="Gene3D" id="2.130.10.10">
    <property type="entry name" value="YVTN repeat-like/Quinoprotein amine dehydrogenase"/>
    <property type="match status" value="1"/>
</dbReference>
<dbReference type="EMBL" id="JBBJCI010000290">
    <property type="protein sequence ID" value="KAK7235719.1"/>
    <property type="molecule type" value="Genomic_DNA"/>
</dbReference>
<dbReference type="GO" id="GO:0051028">
    <property type="term" value="P:mRNA transport"/>
    <property type="evidence" value="ECO:0007669"/>
    <property type="project" value="UniProtKB-KW"/>
</dbReference>
<dbReference type="InterPro" id="IPR015943">
    <property type="entry name" value="WD40/YVTN_repeat-like_dom_sf"/>
</dbReference>
<dbReference type="SUPFAM" id="SSF50978">
    <property type="entry name" value="WD40 repeat-like"/>
    <property type="match status" value="1"/>
</dbReference>
<accession>A0ABR1FQE0</accession>
<organism evidence="1 2">
    <name type="scientific">Aureococcus anophagefferens</name>
    <name type="common">Harmful bloom alga</name>
    <dbReference type="NCBI Taxonomy" id="44056"/>
    <lineage>
        <taxon>Eukaryota</taxon>
        <taxon>Sar</taxon>
        <taxon>Stramenopiles</taxon>
        <taxon>Ochrophyta</taxon>
        <taxon>Pelagophyceae</taxon>
        <taxon>Pelagomonadales</taxon>
        <taxon>Pelagomonadaceae</taxon>
        <taxon>Aureococcus</taxon>
    </lineage>
</organism>
<evidence type="ECO:0000313" key="1">
    <source>
        <dbReference type="EMBL" id="KAK7235719.1"/>
    </source>
</evidence>
<dbReference type="PANTHER" id="PTHR11024:SF2">
    <property type="entry name" value="PROTEIN SEC13 HOMOLOG"/>
    <property type="match status" value="1"/>
</dbReference>
<protein>
    <submittedName>
        <fullName evidence="1">Nuclear pore and COPII coat complex component</fullName>
    </submittedName>
</protein>
<dbReference type="InterPro" id="IPR020472">
    <property type="entry name" value="WD40_PAC1"/>
</dbReference>
<dbReference type="Proteomes" id="UP001363151">
    <property type="component" value="Unassembled WGS sequence"/>
</dbReference>